<dbReference type="Proteomes" id="UP000663827">
    <property type="component" value="Unassembled WGS sequence"/>
</dbReference>
<sequence>MEHDPLYTVTLRGRDFSLTKSQIEFDGPNYFTACFLGDFKEAQTRRLVLPRDPDIFFVVCDYLCGYKVLPLSSRVIPARMTPELALENLKADAEFYGLDGLFEQCNALLAPSVLKAQEKSRKPYSVVGCQYQRDIEGPFADELDLAIRAPTWITRITEANLTEEPFASMSRPDDKMDYLSLSTRATVEAFAREVCGGEFKLVGWYLEAMSVVAPFKTRLMVVLED</sequence>
<dbReference type="EMBL" id="CAJNJQ010002027">
    <property type="protein sequence ID" value="CAE7158871.1"/>
    <property type="molecule type" value="Genomic_DNA"/>
</dbReference>
<organism evidence="1 2">
    <name type="scientific">Rhizoctonia solani</name>
    <dbReference type="NCBI Taxonomy" id="456999"/>
    <lineage>
        <taxon>Eukaryota</taxon>
        <taxon>Fungi</taxon>
        <taxon>Dikarya</taxon>
        <taxon>Basidiomycota</taxon>
        <taxon>Agaricomycotina</taxon>
        <taxon>Agaricomycetes</taxon>
        <taxon>Cantharellales</taxon>
        <taxon>Ceratobasidiaceae</taxon>
        <taxon>Rhizoctonia</taxon>
    </lineage>
</organism>
<proteinExistence type="predicted"/>
<dbReference type="AlphaFoldDB" id="A0A8H3DZB0"/>
<evidence type="ECO:0008006" key="3">
    <source>
        <dbReference type="Google" id="ProtNLM"/>
    </source>
</evidence>
<gene>
    <name evidence="1" type="ORF">RDB_LOCUS96878</name>
</gene>
<reference evidence="1" key="1">
    <citation type="submission" date="2021-01" db="EMBL/GenBank/DDBJ databases">
        <authorList>
            <person name="Kaushik A."/>
        </authorList>
    </citation>
    <scope>NUCLEOTIDE SEQUENCE</scope>
    <source>
        <strain evidence="1">AG5</strain>
    </source>
</reference>
<dbReference type="PANTHER" id="PTHR31758">
    <property type="entry name" value="BTB/POZ DOMAIN-CONTAINING PROTEIN YLR108C"/>
    <property type="match status" value="1"/>
</dbReference>
<accession>A0A8H3DZB0</accession>
<name>A0A8H3DZB0_9AGAM</name>
<dbReference type="Gene3D" id="3.30.710.10">
    <property type="entry name" value="Potassium Channel Kv1.1, Chain A"/>
    <property type="match status" value="1"/>
</dbReference>
<dbReference type="InterPro" id="IPR011333">
    <property type="entry name" value="SKP1/BTB/POZ_sf"/>
</dbReference>
<dbReference type="PANTHER" id="PTHR31758:SF2">
    <property type="entry name" value="BTB_POZ DOMAIN-CONTAINING PROTEIN YLR108C"/>
    <property type="match status" value="1"/>
</dbReference>
<dbReference type="SUPFAM" id="SSF54695">
    <property type="entry name" value="POZ domain"/>
    <property type="match status" value="1"/>
</dbReference>
<evidence type="ECO:0000313" key="1">
    <source>
        <dbReference type="EMBL" id="CAE7158871.1"/>
    </source>
</evidence>
<comment type="caution">
    <text evidence="1">The sequence shown here is derived from an EMBL/GenBank/DDBJ whole genome shotgun (WGS) entry which is preliminary data.</text>
</comment>
<protein>
    <recommendedName>
        <fullName evidence="3">BTB domain-containing protein</fullName>
    </recommendedName>
</protein>
<evidence type="ECO:0000313" key="2">
    <source>
        <dbReference type="Proteomes" id="UP000663827"/>
    </source>
</evidence>